<evidence type="ECO:0000313" key="2">
    <source>
        <dbReference type="EMBL" id="OEH80686.1"/>
    </source>
</evidence>
<accession>A0A1D3DB57</accession>
<keyword evidence="3" id="KW-1185">Reference proteome</keyword>
<proteinExistence type="predicted"/>
<dbReference type="AlphaFoldDB" id="A0A1D3DB57"/>
<dbReference type="EMBL" id="JROU02000008">
    <property type="protein sequence ID" value="OEH80686.1"/>
    <property type="molecule type" value="Genomic_DNA"/>
</dbReference>
<feature type="region of interest" description="Disordered" evidence="1">
    <location>
        <begin position="69"/>
        <end position="162"/>
    </location>
</feature>
<dbReference type="InParanoid" id="A0A1D3DB57"/>
<reference evidence="2 3" key="1">
    <citation type="journal article" date="2016" name="BMC Genomics">
        <title>Comparative genomics reveals Cyclospora cayetanensis possesses coccidia-like metabolism and invasion components but unique surface antigens.</title>
        <authorList>
            <person name="Liu S."/>
            <person name="Wang L."/>
            <person name="Zheng H."/>
            <person name="Xu Z."/>
            <person name="Roellig D.M."/>
            <person name="Li N."/>
            <person name="Frace M.A."/>
            <person name="Tang K."/>
            <person name="Arrowood M.J."/>
            <person name="Moss D.M."/>
            <person name="Zhang L."/>
            <person name="Feng Y."/>
            <person name="Xiao L."/>
        </authorList>
    </citation>
    <scope>NUCLEOTIDE SEQUENCE [LARGE SCALE GENOMIC DNA]</scope>
    <source>
        <strain evidence="2 3">CHN_HEN01</strain>
    </source>
</reference>
<name>A0A1D3DB57_9EIME</name>
<protein>
    <submittedName>
        <fullName evidence="2">Uncharacterized protein</fullName>
    </submittedName>
</protein>
<dbReference type="VEuPathDB" id="ToxoDB:cyc_05992"/>
<feature type="compositionally biased region" description="Low complexity" evidence="1">
    <location>
        <begin position="109"/>
        <end position="126"/>
    </location>
</feature>
<gene>
    <name evidence="2" type="ORF">cyc_05992</name>
</gene>
<dbReference type="Proteomes" id="UP000095192">
    <property type="component" value="Unassembled WGS sequence"/>
</dbReference>
<evidence type="ECO:0000256" key="1">
    <source>
        <dbReference type="SAM" id="MobiDB-lite"/>
    </source>
</evidence>
<comment type="caution">
    <text evidence="2">The sequence shown here is derived from an EMBL/GenBank/DDBJ whole genome shotgun (WGS) entry which is preliminary data.</text>
</comment>
<sequence length="236" mass="25748">MQTRTPEAPWHRRSSRLLVSRKSTTKTRLSNRWILVKLGLPFFPLPPLPGCLSGVSRSSKAQIFEAKRDAAGGRYNRRHLRASPGNLHGEPSSARTRHSQPLHSILKNLPPSLSQPPLLRQTPQQLARKGKQVNNGRMQGEKEGKAQGSGGRAQDDARYTAESGGSQIGCVLHENTQEKKAAEKQSSTKGVGGRCEGRLDCFPPSPLTSSASACKHDGLRLHTQQPPAAGHERRAI</sequence>
<feature type="region of interest" description="Disordered" evidence="1">
    <location>
        <begin position="177"/>
        <end position="236"/>
    </location>
</feature>
<evidence type="ECO:0000313" key="3">
    <source>
        <dbReference type="Proteomes" id="UP000095192"/>
    </source>
</evidence>
<organism evidence="2 3">
    <name type="scientific">Cyclospora cayetanensis</name>
    <dbReference type="NCBI Taxonomy" id="88456"/>
    <lineage>
        <taxon>Eukaryota</taxon>
        <taxon>Sar</taxon>
        <taxon>Alveolata</taxon>
        <taxon>Apicomplexa</taxon>
        <taxon>Conoidasida</taxon>
        <taxon>Coccidia</taxon>
        <taxon>Eucoccidiorida</taxon>
        <taxon>Eimeriorina</taxon>
        <taxon>Eimeriidae</taxon>
        <taxon>Cyclospora</taxon>
    </lineage>
</organism>